<dbReference type="PANTHER" id="PTHR13271">
    <property type="entry name" value="UNCHARACTERIZED PUTATIVE METHYLTRANSFERASE"/>
    <property type="match status" value="1"/>
</dbReference>
<reference evidence="1 2" key="1">
    <citation type="journal article" date="2013" name="BMC Genomics">
        <title>Reconstruction of the lipid metabolism for the microalga Monoraphidium neglectum from its genome sequence reveals characteristics suitable for biofuel production.</title>
        <authorList>
            <person name="Bogen C."/>
            <person name="Al-Dilaimi A."/>
            <person name="Albersmeier A."/>
            <person name="Wichmann J."/>
            <person name="Grundmann M."/>
            <person name="Rupp O."/>
            <person name="Lauersen K.J."/>
            <person name="Blifernez-Klassen O."/>
            <person name="Kalinowski J."/>
            <person name="Goesmann A."/>
            <person name="Mussgnug J.H."/>
            <person name="Kruse O."/>
        </authorList>
    </citation>
    <scope>NUCLEOTIDE SEQUENCE [LARGE SCALE GENOMIC DNA]</scope>
    <source>
        <strain evidence="1 2">SAG 48.87</strain>
    </source>
</reference>
<proteinExistence type="predicted"/>
<dbReference type="AlphaFoldDB" id="A0A0D2IZC1"/>
<accession>A0A0D2IZC1</accession>
<sequence length="185" mass="19960">MQIAPTVQGVNAGSLGSQSPAAAHLAAAHPTLSPFTRTVLLLMAEIARGKESPWHAYVATLPKDTGCLITWPPEDRRLLAGTTIEDKAKSPEEVYAAEIAPLLAPRPDLWPPAAGYGLFRRAAEVVQTRAFHMRAENWVTGAVQDSLEQLYLIPAMDVSTHAACRQISDQHVQCTLHAAASSRCM</sequence>
<dbReference type="PANTHER" id="PTHR13271:SF145">
    <property type="entry name" value="SET DOMAIN-CONTAINING PROTEIN"/>
    <property type="match status" value="1"/>
</dbReference>
<dbReference type="Gene3D" id="3.90.1410.10">
    <property type="entry name" value="set domain protein methyltransferase, domain 1"/>
    <property type="match status" value="1"/>
</dbReference>
<dbReference type="Proteomes" id="UP000054498">
    <property type="component" value="Unassembled WGS sequence"/>
</dbReference>
<dbReference type="GeneID" id="25732389"/>
<dbReference type="InterPro" id="IPR046341">
    <property type="entry name" value="SET_dom_sf"/>
</dbReference>
<protein>
    <submittedName>
        <fullName evidence="1">Uncharacterized protein</fullName>
    </submittedName>
</protein>
<gene>
    <name evidence="1" type="ORF">MNEG_14792</name>
</gene>
<name>A0A0D2IZC1_9CHLO</name>
<dbReference type="OrthoDB" id="341421at2759"/>
<keyword evidence="2" id="KW-1185">Reference proteome</keyword>
<dbReference type="SUPFAM" id="SSF82199">
    <property type="entry name" value="SET domain"/>
    <property type="match status" value="1"/>
</dbReference>
<dbReference type="InterPro" id="IPR050600">
    <property type="entry name" value="SETD3_SETD6_MTase"/>
</dbReference>
<dbReference type="EMBL" id="KK104987">
    <property type="protein sequence ID" value="KIY93172.1"/>
    <property type="molecule type" value="Genomic_DNA"/>
</dbReference>
<dbReference type="KEGG" id="mng:MNEG_14792"/>
<dbReference type="CDD" id="cd10527">
    <property type="entry name" value="SET_LSMT"/>
    <property type="match status" value="1"/>
</dbReference>
<evidence type="ECO:0000313" key="2">
    <source>
        <dbReference type="Proteomes" id="UP000054498"/>
    </source>
</evidence>
<evidence type="ECO:0000313" key="1">
    <source>
        <dbReference type="EMBL" id="KIY93172.1"/>
    </source>
</evidence>
<dbReference type="GO" id="GO:0016279">
    <property type="term" value="F:protein-lysine N-methyltransferase activity"/>
    <property type="evidence" value="ECO:0007669"/>
    <property type="project" value="TreeGrafter"/>
</dbReference>
<dbReference type="RefSeq" id="XP_013892192.1">
    <property type="nucleotide sequence ID" value="XM_014036738.1"/>
</dbReference>
<organism evidence="1 2">
    <name type="scientific">Monoraphidium neglectum</name>
    <dbReference type="NCBI Taxonomy" id="145388"/>
    <lineage>
        <taxon>Eukaryota</taxon>
        <taxon>Viridiplantae</taxon>
        <taxon>Chlorophyta</taxon>
        <taxon>core chlorophytes</taxon>
        <taxon>Chlorophyceae</taxon>
        <taxon>CS clade</taxon>
        <taxon>Sphaeropleales</taxon>
        <taxon>Selenastraceae</taxon>
        <taxon>Monoraphidium</taxon>
    </lineage>
</organism>